<reference evidence="2" key="1">
    <citation type="submission" date="2021-08" db="EMBL/GenBank/DDBJ databases">
        <title>Hoeflea bacterium WL0058 sp. nov., isolated from the sediment.</title>
        <authorList>
            <person name="Wang L."/>
            <person name="Zhang D."/>
        </authorList>
    </citation>
    <scope>NUCLEOTIDE SEQUENCE</scope>
    <source>
        <strain evidence="2">WL0058</strain>
    </source>
</reference>
<proteinExistence type="predicted"/>
<keyword evidence="1" id="KW-0732">Signal</keyword>
<organism evidence="2 3">
    <name type="scientific">Flavimaribacter sediminis</name>
    <dbReference type="NCBI Taxonomy" id="2865987"/>
    <lineage>
        <taxon>Bacteria</taxon>
        <taxon>Pseudomonadati</taxon>
        <taxon>Pseudomonadota</taxon>
        <taxon>Alphaproteobacteria</taxon>
        <taxon>Hyphomicrobiales</taxon>
        <taxon>Rhizobiaceae</taxon>
        <taxon>Flavimaribacter</taxon>
    </lineage>
</organism>
<feature type="signal peptide" evidence="1">
    <location>
        <begin position="1"/>
        <end position="19"/>
    </location>
</feature>
<dbReference type="RefSeq" id="WP_220227356.1">
    <property type="nucleotide sequence ID" value="NZ_JAICBX010000001.1"/>
</dbReference>
<dbReference type="EMBL" id="JAICBX010000001">
    <property type="protein sequence ID" value="MBW8636696.1"/>
    <property type="molecule type" value="Genomic_DNA"/>
</dbReference>
<evidence type="ECO:0000313" key="3">
    <source>
        <dbReference type="Proteomes" id="UP001196509"/>
    </source>
</evidence>
<keyword evidence="3" id="KW-1185">Reference proteome</keyword>
<dbReference type="Proteomes" id="UP001196509">
    <property type="component" value="Unassembled WGS sequence"/>
</dbReference>
<evidence type="ECO:0000256" key="1">
    <source>
        <dbReference type="SAM" id="SignalP"/>
    </source>
</evidence>
<gene>
    <name evidence="2" type="ORF">K1W69_05790</name>
</gene>
<name>A0AAE3D0F9_9HYPH</name>
<evidence type="ECO:0000313" key="2">
    <source>
        <dbReference type="EMBL" id="MBW8636696.1"/>
    </source>
</evidence>
<comment type="caution">
    <text evidence="2">The sequence shown here is derived from an EMBL/GenBank/DDBJ whole genome shotgun (WGS) entry which is preliminary data.</text>
</comment>
<dbReference type="AlphaFoldDB" id="A0AAE3D0F9"/>
<accession>A0AAE3D0F9</accession>
<feature type="chain" id="PRO_5042249409" evidence="1">
    <location>
        <begin position="20"/>
        <end position="98"/>
    </location>
</feature>
<sequence length="98" mass="10923">MKTLLLAAIMSMTTVSAIAMNTYNTRGMTCAQIQSALKRDGIAQLHYASPRNPGVPLYDTFVASSRDCRSSSMSKPAYVTTRDTRKCQVRQCVRKSRR</sequence>
<protein>
    <submittedName>
        <fullName evidence="2">Uncharacterized protein</fullName>
    </submittedName>
</protein>